<dbReference type="InterPro" id="IPR024771">
    <property type="entry name" value="SUZ"/>
</dbReference>
<dbReference type="Pfam" id="PF12752">
    <property type="entry name" value="SUZ"/>
    <property type="match status" value="1"/>
</dbReference>
<feature type="region of interest" description="Disordered" evidence="1">
    <location>
        <begin position="1"/>
        <end position="56"/>
    </location>
</feature>
<keyword evidence="4" id="KW-1185">Reference proteome</keyword>
<feature type="compositionally biased region" description="Basic and acidic residues" evidence="1">
    <location>
        <begin position="41"/>
        <end position="53"/>
    </location>
</feature>
<dbReference type="Proteomes" id="UP000838763">
    <property type="component" value="Unassembled WGS sequence"/>
</dbReference>
<dbReference type="OrthoDB" id="5422283at2759"/>
<protein>
    <recommendedName>
        <fullName evidence="2">SUZ domain-containing protein</fullName>
    </recommendedName>
</protein>
<accession>A0A9P1H5H8</accession>
<evidence type="ECO:0000313" key="4">
    <source>
        <dbReference type="Proteomes" id="UP000838763"/>
    </source>
</evidence>
<organism evidence="3 4">
    <name type="scientific">Parascedosporium putredinis</name>
    <dbReference type="NCBI Taxonomy" id="1442378"/>
    <lineage>
        <taxon>Eukaryota</taxon>
        <taxon>Fungi</taxon>
        <taxon>Dikarya</taxon>
        <taxon>Ascomycota</taxon>
        <taxon>Pezizomycotina</taxon>
        <taxon>Sordariomycetes</taxon>
        <taxon>Hypocreomycetidae</taxon>
        <taxon>Microascales</taxon>
        <taxon>Microascaceae</taxon>
        <taxon>Parascedosporium</taxon>
    </lineage>
</organism>
<name>A0A9P1H5H8_9PEZI</name>
<evidence type="ECO:0000259" key="2">
    <source>
        <dbReference type="Pfam" id="PF12752"/>
    </source>
</evidence>
<dbReference type="AlphaFoldDB" id="A0A9P1H5H8"/>
<feature type="compositionally biased region" description="Basic and acidic residues" evidence="1">
    <location>
        <begin position="145"/>
        <end position="163"/>
    </location>
</feature>
<sequence>MSAPKKGKHVPNAWDDDDWEVLADRAEKEPTSDPQPPVRLTKTERLAQHHESNPRSLTHDLLSFHFAPRIRDAPEPQYFLETGANLPLATAYKTQVKVLSRKPVIARRDPTGALANLAIRDDQDDRKEEKEVKMTPEERMALEKSMLEEKQRAYDEARRRIFGDEPAQEEQVVKPPSRADGPLRGDRTGEG</sequence>
<gene>
    <name evidence="3" type="ORF">PPNO1_LOCUS6003</name>
</gene>
<proteinExistence type="predicted"/>
<comment type="caution">
    <text evidence="3">The sequence shown here is derived from an EMBL/GenBank/DDBJ whole genome shotgun (WGS) entry which is preliminary data.</text>
</comment>
<reference evidence="3" key="1">
    <citation type="submission" date="2022-11" db="EMBL/GenBank/DDBJ databases">
        <authorList>
            <person name="Scott C."/>
            <person name="Bruce N."/>
        </authorList>
    </citation>
    <scope>NUCLEOTIDE SEQUENCE</scope>
</reference>
<dbReference type="EMBL" id="CALLCH030000015">
    <property type="protein sequence ID" value="CAI4216345.1"/>
    <property type="molecule type" value="Genomic_DNA"/>
</dbReference>
<feature type="region of interest" description="Disordered" evidence="1">
    <location>
        <begin position="145"/>
        <end position="191"/>
    </location>
</feature>
<feature type="domain" description="SUZ" evidence="2">
    <location>
        <begin position="102"/>
        <end position="165"/>
    </location>
</feature>
<evidence type="ECO:0000256" key="1">
    <source>
        <dbReference type="SAM" id="MobiDB-lite"/>
    </source>
</evidence>
<feature type="compositionally biased region" description="Basic and acidic residues" evidence="1">
    <location>
        <begin position="22"/>
        <end position="31"/>
    </location>
</feature>
<evidence type="ECO:0000313" key="3">
    <source>
        <dbReference type="EMBL" id="CAI4216345.1"/>
    </source>
</evidence>
<feature type="compositionally biased region" description="Basic and acidic residues" evidence="1">
    <location>
        <begin position="181"/>
        <end position="191"/>
    </location>
</feature>